<accession>D3JVT6</accession>
<dbReference type="SUPFAM" id="SSF51445">
    <property type="entry name" value="(Trans)glycosidases"/>
    <property type="match status" value="1"/>
</dbReference>
<reference evidence="1" key="1">
    <citation type="submission" date="2009-12" db="EMBL/GenBank/DDBJ databases">
        <title>Cloning and identification of genes encoding acidic cellulases from the metagenomes of buffalo rumen.</title>
        <authorList>
            <person name="Duan C.J."/>
            <person name="Liu J.L."/>
            <person name="Feng J.X."/>
        </authorList>
    </citation>
    <scope>NUCLEOTIDE SEQUENCE</scope>
</reference>
<dbReference type="PROSITE" id="PS51257">
    <property type="entry name" value="PROKAR_LIPOPROTEIN"/>
    <property type="match status" value="1"/>
</dbReference>
<sequence>MKTCPLLLLSAFSLAWLATACEKRIELTITDEVINAHYLGNGVEWDPYDEAISWGCPLSETEWDTLYARLDYMQPQYVRCMINSPFTYFTGEGFEDGRNAENLLKLLSYCQSRDVMVVYGEYNPPTWEMKGSQEWVEASVKHLNWLVADQGFDCIKHFVIFNEPDGNWASTDGDFGFWREMVRRFQAEMDKYPVLKEKVSIAGPDAVIDYRNPASPYDAAGWLKATVEGVPEIGIYDMHAYPGQRYVRSGEFEETLKGLKALVDKPIILGEAGFKYFSDPADSALAQEYWKRVEGHPFTKGSDCNMLVYDSFYALDMPLLLMSVMNAGFSGAAAWMLDDAMHSNGDSGKTEDVKLWGMWNILGDKVFGDASQEEVRPWYYTWSLMCRHFPAGSRILRLQGLPEGMAAAVAQKPDGTYAVALVNFGDQAQEVRLQLPETCDGYSVQYYTDHLEKQSVPASRKPALTIPAQAFAIFAIE</sequence>
<dbReference type="InterPro" id="IPR017853">
    <property type="entry name" value="GH"/>
</dbReference>
<dbReference type="Gene3D" id="3.20.20.80">
    <property type="entry name" value="Glycosidases"/>
    <property type="match status" value="1"/>
</dbReference>
<dbReference type="AlphaFoldDB" id="D3JVT6"/>
<name>D3JVT6_9ZZZZ</name>
<protein>
    <submittedName>
        <fullName evidence="1">Alpha-galactosidase</fullName>
    </submittedName>
</protein>
<proteinExistence type="predicted"/>
<dbReference type="EMBL" id="GU322009">
    <property type="protein sequence ID" value="ADB80105.1"/>
    <property type="molecule type" value="Genomic_DNA"/>
</dbReference>
<organism evidence="1">
    <name type="scientific">uncultured microorganism</name>
    <dbReference type="NCBI Taxonomy" id="358574"/>
    <lineage>
        <taxon>unclassified sequences</taxon>
        <taxon>environmental samples</taxon>
    </lineage>
</organism>
<evidence type="ECO:0000313" key="1">
    <source>
        <dbReference type="EMBL" id="ADB80105.1"/>
    </source>
</evidence>